<comment type="subcellular location">
    <subcellularLocation>
        <location evidence="2">Cell membrane</location>
        <topology evidence="2">Single-pass type II membrane protein</topology>
    </subcellularLocation>
    <subcellularLocation>
        <location evidence="2">Melanosome</location>
    </subcellularLocation>
</comment>
<evidence type="ECO:0000256" key="2">
    <source>
        <dbReference type="RuleBase" id="RU367157"/>
    </source>
</evidence>
<dbReference type="SUPFAM" id="SSF52025">
    <property type="entry name" value="PA domain"/>
    <property type="match status" value="1"/>
</dbReference>
<dbReference type="PANTHER" id="PTHR10404">
    <property type="entry name" value="N-ACETYLATED-ALPHA-LINKED ACIDIC DIPEPTIDASE"/>
    <property type="match status" value="1"/>
</dbReference>
<gene>
    <name evidence="8" type="primary">tfr1a</name>
</gene>
<evidence type="ECO:0000259" key="6">
    <source>
        <dbReference type="Pfam" id="PF04389"/>
    </source>
</evidence>
<dbReference type="PANTHER" id="PTHR10404:SF26">
    <property type="entry name" value="TRANSFERRIN RECEPTOR PROTEIN 1"/>
    <property type="match status" value="1"/>
</dbReference>
<feature type="domain" description="Peptidase M28" evidence="6">
    <location>
        <begin position="395"/>
        <end position="586"/>
    </location>
</feature>
<keyword evidence="7" id="KW-1185">Reference proteome</keyword>
<dbReference type="Pfam" id="PF02225">
    <property type="entry name" value="PA"/>
    <property type="match status" value="1"/>
</dbReference>
<dbReference type="InterPro" id="IPR046450">
    <property type="entry name" value="PA_dom_sf"/>
</dbReference>
<dbReference type="InterPro" id="IPR007365">
    <property type="entry name" value="TFR-like_dimer_dom"/>
</dbReference>
<dbReference type="Pfam" id="PF04389">
    <property type="entry name" value="Peptidase_M28"/>
    <property type="match status" value="1"/>
</dbReference>
<keyword evidence="2" id="KW-1133">Transmembrane helix</keyword>
<keyword evidence="2" id="KW-0472">Membrane</keyword>
<feature type="region of interest" description="Disordered" evidence="3">
    <location>
        <begin position="44"/>
        <end position="67"/>
    </location>
</feature>
<keyword evidence="2 8" id="KW-0675">Receptor</keyword>
<dbReference type="Gene3D" id="1.20.930.40">
    <property type="entry name" value="Transferrin receptor-like, dimerisation domain"/>
    <property type="match status" value="1"/>
</dbReference>
<keyword evidence="2" id="KW-0449">Lipoprotein</keyword>
<accession>A0A6J2VC49</accession>
<dbReference type="AlphaFoldDB" id="A0A6J2VC49"/>
<dbReference type="FunFam" id="3.40.630.10:FF:000065">
    <property type="entry name" value="Transferrin receptor 1b"/>
    <property type="match status" value="1"/>
</dbReference>
<comment type="function">
    <text evidence="2">Cellular uptake of iron occurs via receptor-mediated endocytosis of ligand-occupied transferrin receptor into specialized endosomes. Endosomal acidification leads to iron release. The apotransferrin-receptor complex is then recycled to the cell surface with a return to neutral pH and the concomitant loss of affinity of apotransferrin for its receptor. Transferrin receptor is necessary for development of erythrocytes and the nervous system. Acts as a lipid sensor that regulates mitochondrial fusion by regulating activation of the JNK pathway.</text>
</comment>
<organism evidence="7 8">
    <name type="scientific">Chanos chanos</name>
    <name type="common">Milkfish</name>
    <name type="synonym">Mugil chanos</name>
    <dbReference type="NCBI Taxonomy" id="29144"/>
    <lineage>
        <taxon>Eukaryota</taxon>
        <taxon>Metazoa</taxon>
        <taxon>Chordata</taxon>
        <taxon>Craniata</taxon>
        <taxon>Vertebrata</taxon>
        <taxon>Euteleostomi</taxon>
        <taxon>Actinopterygii</taxon>
        <taxon>Neopterygii</taxon>
        <taxon>Teleostei</taxon>
        <taxon>Ostariophysi</taxon>
        <taxon>Gonorynchiformes</taxon>
        <taxon>Chanidae</taxon>
        <taxon>Chanos</taxon>
    </lineage>
</organism>
<dbReference type="GO" id="GO:0042470">
    <property type="term" value="C:melanosome"/>
    <property type="evidence" value="ECO:0007669"/>
    <property type="project" value="UniProtKB-SubCell"/>
</dbReference>
<dbReference type="GO" id="GO:0006879">
    <property type="term" value="P:intracellular iron ion homeostasis"/>
    <property type="evidence" value="ECO:0007669"/>
    <property type="project" value="UniProtKB-UniRule"/>
</dbReference>
<evidence type="ECO:0000256" key="1">
    <source>
        <dbReference type="ARBA" id="ARBA00005634"/>
    </source>
</evidence>
<reference evidence="8" key="1">
    <citation type="submission" date="2025-08" db="UniProtKB">
        <authorList>
            <consortium name="RefSeq"/>
        </authorList>
    </citation>
    <scope>IDENTIFICATION</scope>
</reference>
<dbReference type="InParanoid" id="A0A6J2VC49"/>
<protein>
    <recommendedName>
        <fullName evidence="2">Transferrin receptor protein 1</fullName>
    </recommendedName>
</protein>
<dbReference type="CDD" id="cd09848">
    <property type="entry name" value="M28_TfR"/>
    <property type="match status" value="1"/>
</dbReference>
<evidence type="ECO:0000259" key="5">
    <source>
        <dbReference type="Pfam" id="PF04253"/>
    </source>
</evidence>
<feature type="domain" description="PA" evidence="4">
    <location>
        <begin position="231"/>
        <end position="295"/>
    </location>
</feature>
<dbReference type="Gene3D" id="3.50.30.30">
    <property type="match status" value="1"/>
</dbReference>
<proteinExistence type="inferred from homology"/>
<evidence type="ECO:0000259" key="4">
    <source>
        <dbReference type="Pfam" id="PF02225"/>
    </source>
</evidence>
<keyword evidence="2" id="KW-0254">Endocytosis</keyword>
<dbReference type="FunCoup" id="A0A6J2VC49">
    <property type="interactions" value="942"/>
</dbReference>
<comment type="subunit">
    <text evidence="2">Homodimer; disulfide-linked.</text>
</comment>
<evidence type="ECO:0000256" key="3">
    <source>
        <dbReference type="SAM" id="MobiDB-lite"/>
    </source>
</evidence>
<dbReference type="InterPro" id="IPR036757">
    <property type="entry name" value="TFR-like_dimer_dom_sf"/>
</dbReference>
<dbReference type="InterPro" id="IPR039373">
    <property type="entry name" value="Peptidase_M28B"/>
</dbReference>
<dbReference type="SUPFAM" id="SSF53187">
    <property type="entry name" value="Zn-dependent exopeptidases"/>
    <property type="match status" value="1"/>
</dbReference>
<comment type="PTM">
    <text evidence="2">Stearoylated.</text>
</comment>
<dbReference type="CTD" id="494477"/>
<dbReference type="SUPFAM" id="SSF47672">
    <property type="entry name" value="Transferrin receptor-like dimerisation domain"/>
    <property type="match status" value="1"/>
</dbReference>
<evidence type="ECO:0000313" key="7">
    <source>
        <dbReference type="Proteomes" id="UP000504632"/>
    </source>
</evidence>
<comment type="similarity">
    <text evidence="1 2">Belongs to the peptidase M28 family. M28B subfamily.</text>
</comment>
<keyword evidence="2" id="KW-0325">Glycoprotein</keyword>
<dbReference type="GO" id="GO:0009897">
    <property type="term" value="C:external side of plasma membrane"/>
    <property type="evidence" value="ECO:0007669"/>
    <property type="project" value="TreeGrafter"/>
</dbReference>
<dbReference type="Gene3D" id="3.40.630.10">
    <property type="entry name" value="Zn peptidases"/>
    <property type="match status" value="1"/>
</dbReference>
<feature type="domain" description="Transferrin receptor-like dimerisation" evidence="5">
    <location>
        <begin position="661"/>
        <end position="767"/>
    </location>
</feature>
<dbReference type="Proteomes" id="UP000504632">
    <property type="component" value="Chromosome 5"/>
</dbReference>
<keyword evidence="2" id="KW-0564">Palmitate</keyword>
<dbReference type="GeneID" id="115812073"/>
<dbReference type="GO" id="GO:0031623">
    <property type="term" value="P:receptor internalization"/>
    <property type="evidence" value="ECO:0007669"/>
    <property type="project" value="UniProtKB-UniRule"/>
</dbReference>
<dbReference type="Pfam" id="PF04253">
    <property type="entry name" value="TFR_dimer"/>
    <property type="match status" value="1"/>
</dbReference>
<dbReference type="GO" id="GO:0033572">
    <property type="term" value="P:transferrin transport"/>
    <property type="evidence" value="ECO:0007669"/>
    <property type="project" value="UniProtKB-UniRule"/>
</dbReference>
<dbReference type="InterPro" id="IPR003137">
    <property type="entry name" value="PA_domain"/>
</dbReference>
<sequence>MDQARSTISKIFNGEPRSYTRFSLTQNMEGENSQVEMKLSSDMDEEVGGNGVGEHLNHTRPSNASTLSQRNPRKICFIFITALLVFTIGYLIGYASHQKTDVSPSCTDAESKLIVDYDSDGVSEMIEPVAPLTWEDLTSLLSNKLSATNIEDTLSEFSSSSHKAGSSGDEDLAYRVMKRFEANDMEPWTDQHFVKVQEPPLSGNSVTFRGRSVGRTLGYLAYSAPGTVEGTALYAHYGLKDDLTQLQQHFNIDFAGKVLLVRAGRISFAEKVANAASVNASAVLIYLDPADYKVSPDADLYGHVHLGSGDPYTPSFPSFNHTQFPPIQSSGLPTIPAQTITASMAASIMRDMKGELPPRGWADGELNGVEYRIGNNDDEITVEVKNVLVESKIHNVFGVIKGFTDSDRYLVIGAQRDAWGPGFAKSTVGTTLLVELASAITKMIKDDGFKPRRSIIFASWSAGEYGSVGATEWLEGYLSSLSVKAFSYISLDGVVRGSSSFRATASPLMYNLIENTLKEVSSLGSQDTTLFAEIQSSEWTKAVMRPMMISDPAYPFLTLSGIPSISFWFGEGEKEYPYFGTQYDTKEKLGEIMSYNIGKVSKTAAQIAGQMALRLVHDHVLRLNVEMYTTVIRKHVFQLTRKINSLKTSGRLPKTLTGDWLISALGSYSRASRNLLNTIQGSDLEDAEQCRVINDRIMRVERDLLSPYVSPRDSPFRHILVGSGPHTLSALQDHLEAIKQDSITADVNRFQVDLALATWTIQGCANAIAGPVWALNNDI</sequence>
<name>A0A6J2VC49_CHACN</name>
<keyword evidence="2" id="KW-0812">Transmembrane</keyword>
<dbReference type="GO" id="GO:0004998">
    <property type="term" value="F:transferrin receptor activity"/>
    <property type="evidence" value="ECO:0007669"/>
    <property type="project" value="UniProtKB-UniRule"/>
</dbReference>
<dbReference type="RefSeq" id="XP_030630420.1">
    <property type="nucleotide sequence ID" value="XM_030774560.1"/>
</dbReference>
<keyword evidence="2" id="KW-1003">Cell membrane</keyword>
<dbReference type="InterPro" id="IPR007484">
    <property type="entry name" value="Peptidase_M28"/>
</dbReference>
<dbReference type="OrthoDB" id="5841748at2759"/>
<dbReference type="FunFam" id="1.20.930.40:FF:000002">
    <property type="entry name" value="Transferrin receptor protein 1"/>
    <property type="match status" value="1"/>
</dbReference>
<evidence type="ECO:0000313" key="8">
    <source>
        <dbReference type="RefSeq" id="XP_030630420.1"/>
    </source>
</evidence>
<feature type="transmembrane region" description="Helical" evidence="2">
    <location>
        <begin position="75"/>
        <end position="95"/>
    </location>
</feature>